<dbReference type="PANTHER" id="PTHR36206">
    <property type="entry name" value="ASPERCRYPTIN BIOSYNTHESIS CLUSTER-SPECIFIC TRANSCRIPTION REGULATOR ATNN-RELATED"/>
    <property type="match status" value="1"/>
</dbReference>
<gene>
    <name evidence="8" type="ORF">TRUGW13939_08730</name>
</gene>
<evidence type="ECO:0000256" key="6">
    <source>
        <dbReference type="ARBA" id="ARBA00023242"/>
    </source>
</evidence>
<keyword evidence="3" id="KW-0805">Transcription regulation</keyword>
<keyword evidence="4" id="KW-0238">DNA-binding</keyword>
<protein>
    <recommendedName>
        <fullName evidence="10">Zn(2)-C6 fungal-type domain-containing protein</fullName>
    </recommendedName>
</protein>
<evidence type="ECO:0000313" key="9">
    <source>
        <dbReference type="Proteomes" id="UP000509510"/>
    </source>
</evidence>
<dbReference type="KEGG" id="trg:TRUGW13939_08730"/>
<sequence>MTTCSSGHAGPEYSSHQTEVEHAFEKLVRIVSKVKCDEGKPFCRRCCRLGRRCEYRNDGDRTRDGDGSGSGNGTAQTPAPLVSESFDSGPFDSEPTQIQRQTLSSLERSAEERRAFEFYFRQAAPGISGVVDMAFWRGIVLQLGQTQPAIWDAIITIGTLYENPRYRNNAHTHSNLIDQSTVDDTHRRALRWYARSLSNVREQLQRGAVDLHVALITCLLYIGIETMQGHIKEGYQLYGQGVKLVSQIHARNQSSNANNFGLLGDVALPVFVRMGIVSSIMTGLSLGVKSESGFVIDEPYHFDSVYDAYMSLHKLVLHCTTFAEGVFRRLLRSDEEDTSKRVAQILLHSRLDDWRRAYQRLDDAQGLSRSTEYKGLAALFRMSWACASIIVSTADSKEQNIYDQYIDLFEEMVQEGALNLTATATADGSQPGFTFEMGVGLPLFFVAIKCRQPRLRREAIRLLQQAPPMQGLFKSARAVYLASKVVELEEDRPFTLDLAAENDQQLPAENRRVEILLSVGDPLPKDRICFLRSHWDSERGEWRLVEESIELEE</sequence>
<dbReference type="EMBL" id="CP055902">
    <property type="protein sequence ID" value="QKX61578.1"/>
    <property type="molecule type" value="Genomic_DNA"/>
</dbReference>
<proteinExistence type="predicted"/>
<reference evidence="9" key="1">
    <citation type="submission" date="2020-06" db="EMBL/GenBank/DDBJ databases">
        <title>A chromosome-scale genome assembly of Talaromyces rugulosus W13939.</title>
        <authorList>
            <person name="Wang B."/>
            <person name="Guo L."/>
            <person name="Ye K."/>
            <person name="Wang L."/>
        </authorList>
    </citation>
    <scope>NUCLEOTIDE SEQUENCE [LARGE SCALE GENOMIC DNA]</scope>
    <source>
        <strain evidence="9">W13939</strain>
    </source>
</reference>
<dbReference type="Gene3D" id="4.10.240.10">
    <property type="entry name" value="Zn(2)-C6 fungal-type DNA-binding domain"/>
    <property type="match status" value="1"/>
</dbReference>
<evidence type="ECO:0000256" key="1">
    <source>
        <dbReference type="ARBA" id="ARBA00022723"/>
    </source>
</evidence>
<name>A0A7H8R6K0_TALRU</name>
<dbReference type="GO" id="GO:0008270">
    <property type="term" value="F:zinc ion binding"/>
    <property type="evidence" value="ECO:0007669"/>
    <property type="project" value="InterPro"/>
</dbReference>
<dbReference type="InterPro" id="IPR052360">
    <property type="entry name" value="Transcr_Regulatory_Proteins"/>
</dbReference>
<dbReference type="OrthoDB" id="4223097at2759"/>
<evidence type="ECO:0000256" key="3">
    <source>
        <dbReference type="ARBA" id="ARBA00023015"/>
    </source>
</evidence>
<dbReference type="GO" id="GO:0003677">
    <property type="term" value="F:DNA binding"/>
    <property type="evidence" value="ECO:0007669"/>
    <property type="project" value="UniProtKB-KW"/>
</dbReference>
<keyword evidence="5" id="KW-0804">Transcription</keyword>
<evidence type="ECO:0008006" key="10">
    <source>
        <dbReference type="Google" id="ProtNLM"/>
    </source>
</evidence>
<evidence type="ECO:0000256" key="2">
    <source>
        <dbReference type="ARBA" id="ARBA00022833"/>
    </source>
</evidence>
<dbReference type="InterPro" id="IPR021858">
    <property type="entry name" value="Fun_TF"/>
</dbReference>
<evidence type="ECO:0000313" key="8">
    <source>
        <dbReference type="EMBL" id="QKX61578.1"/>
    </source>
</evidence>
<dbReference type="GeneID" id="55996218"/>
<dbReference type="Pfam" id="PF11951">
    <property type="entry name" value="Fungal_trans_2"/>
    <property type="match status" value="1"/>
</dbReference>
<evidence type="ECO:0000256" key="7">
    <source>
        <dbReference type="SAM" id="MobiDB-lite"/>
    </source>
</evidence>
<keyword evidence="1" id="KW-0479">Metal-binding</keyword>
<feature type="region of interest" description="Disordered" evidence="7">
    <location>
        <begin position="58"/>
        <end position="98"/>
    </location>
</feature>
<organism evidence="8 9">
    <name type="scientific">Talaromyces rugulosus</name>
    <name type="common">Penicillium rugulosum</name>
    <dbReference type="NCBI Taxonomy" id="121627"/>
    <lineage>
        <taxon>Eukaryota</taxon>
        <taxon>Fungi</taxon>
        <taxon>Dikarya</taxon>
        <taxon>Ascomycota</taxon>
        <taxon>Pezizomycotina</taxon>
        <taxon>Eurotiomycetes</taxon>
        <taxon>Eurotiomycetidae</taxon>
        <taxon>Eurotiales</taxon>
        <taxon>Trichocomaceae</taxon>
        <taxon>Talaromyces</taxon>
        <taxon>Talaromyces sect. Islandici</taxon>
    </lineage>
</organism>
<accession>A0A7H8R6K0</accession>
<dbReference type="RefSeq" id="XP_035347752.1">
    <property type="nucleotide sequence ID" value="XM_035491859.1"/>
</dbReference>
<evidence type="ECO:0000256" key="5">
    <source>
        <dbReference type="ARBA" id="ARBA00023163"/>
    </source>
</evidence>
<keyword evidence="6" id="KW-0539">Nucleus</keyword>
<dbReference type="Proteomes" id="UP000509510">
    <property type="component" value="Chromosome V"/>
</dbReference>
<keyword evidence="9" id="KW-1185">Reference proteome</keyword>
<dbReference type="InterPro" id="IPR036864">
    <property type="entry name" value="Zn2-C6_fun-type_DNA-bd_sf"/>
</dbReference>
<dbReference type="AlphaFoldDB" id="A0A7H8R6K0"/>
<evidence type="ECO:0000256" key="4">
    <source>
        <dbReference type="ARBA" id="ARBA00023125"/>
    </source>
</evidence>
<dbReference type="GO" id="GO:0000981">
    <property type="term" value="F:DNA-binding transcription factor activity, RNA polymerase II-specific"/>
    <property type="evidence" value="ECO:0007669"/>
    <property type="project" value="InterPro"/>
</dbReference>
<dbReference type="PANTHER" id="PTHR36206:SF14">
    <property type="entry name" value="ZN(2)-C6 FUNGAL-TYPE DOMAIN-CONTAINING PROTEIN-RELATED"/>
    <property type="match status" value="1"/>
</dbReference>
<keyword evidence="2" id="KW-0862">Zinc</keyword>
<dbReference type="SUPFAM" id="SSF57701">
    <property type="entry name" value="Zn2/Cys6 DNA-binding domain"/>
    <property type="match status" value="1"/>
</dbReference>